<keyword evidence="9" id="KW-1003">Cell membrane</keyword>
<protein>
    <recommendedName>
        <fullName evidence="9">Magnesium transporter MgtE</fullName>
    </recommendedName>
</protein>
<dbReference type="SUPFAM" id="SSF158791">
    <property type="entry name" value="MgtE N-terminal domain-like"/>
    <property type="match status" value="1"/>
</dbReference>
<comment type="function">
    <text evidence="9">Acts as a magnesium transporter.</text>
</comment>
<organism evidence="11 12">
    <name type="scientific">Nitrincola iocasae</name>
    <dbReference type="NCBI Taxonomy" id="2614693"/>
    <lineage>
        <taxon>Bacteria</taxon>
        <taxon>Pseudomonadati</taxon>
        <taxon>Pseudomonadota</taxon>
        <taxon>Gammaproteobacteria</taxon>
        <taxon>Oceanospirillales</taxon>
        <taxon>Oceanospirillaceae</taxon>
        <taxon>Nitrincola</taxon>
    </lineage>
</organism>
<dbReference type="GO" id="GO:0015095">
    <property type="term" value="F:magnesium ion transmembrane transporter activity"/>
    <property type="evidence" value="ECO:0007669"/>
    <property type="project" value="UniProtKB-UniRule"/>
</dbReference>
<evidence type="ECO:0000256" key="3">
    <source>
        <dbReference type="ARBA" id="ARBA00022448"/>
    </source>
</evidence>
<keyword evidence="12" id="KW-1185">Reference proteome</keyword>
<feature type="transmembrane region" description="Helical" evidence="9">
    <location>
        <begin position="284"/>
        <end position="304"/>
    </location>
</feature>
<dbReference type="Gene3D" id="3.10.580.10">
    <property type="entry name" value="CBS-domain"/>
    <property type="match status" value="1"/>
</dbReference>
<dbReference type="InterPro" id="IPR038076">
    <property type="entry name" value="MgtE_N_sf"/>
</dbReference>
<dbReference type="EMBL" id="CP044222">
    <property type="protein sequence ID" value="QEW07148.1"/>
    <property type="molecule type" value="Genomic_DNA"/>
</dbReference>
<dbReference type="NCBIfam" id="TIGR00400">
    <property type="entry name" value="mgtE"/>
    <property type="match status" value="1"/>
</dbReference>
<keyword evidence="3 9" id="KW-0813">Transport</keyword>
<dbReference type="Pfam" id="PF03448">
    <property type="entry name" value="MgtE_N"/>
    <property type="match status" value="1"/>
</dbReference>
<dbReference type="RefSeq" id="WP_151056270.1">
    <property type="nucleotide sequence ID" value="NZ_CP044222.1"/>
</dbReference>
<feature type="transmembrane region" description="Helical" evidence="9">
    <location>
        <begin position="422"/>
        <end position="445"/>
    </location>
</feature>
<evidence type="ECO:0000256" key="4">
    <source>
        <dbReference type="ARBA" id="ARBA00022692"/>
    </source>
</evidence>
<dbReference type="Gene3D" id="1.25.60.10">
    <property type="entry name" value="MgtE N-terminal domain-like"/>
    <property type="match status" value="1"/>
</dbReference>
<dbReference type="InterPro" id="IPR036739">
    <property type="entry name" value="SLC41_membr_dom_sf"/>
</dbReference>
<dbReference type="GO" id="GO:0046872">
    <property type="term" value="F:metal ion binding"/>
    <property type="evidence" value="ECO:0007669"/>
    <property type="project" value="UniProtKB-KW"/>
</dbReference>
<keyword evidence="7 9" id="KW-0472">Membrane</keyword>
<sequence length="447" mass="48779">MNYAELADSLRQAMEKQDVIALESLVAEFQPADLAEFLRHEEVDVSLKLLAHLDIEERAEVFGYLPLNTQFQVSELMTAEGLAQLLNCMDSDERADLFNIMDEDRQTSVLKLMAQEEREDLRRMASYEDETVGAIMTSNYASVPVTDTVLQALDKIRKTAPDAETIYQIYVLDKLHRLVGTISLRELIVSRPTALISDLMESELITMSPDQDQELAAKMISRYDLLALPVVDSQQRLVGIVTYDDAMDVAEAEATEDILKGGSVGGLEGSFKDATIFMLYRKRIFWLLLLVFANIFTAAGIAIYEDTIAKYAVLVFFMPLLIGSAGNAGSQASTLMVRGLGTGDVKLSDWAKLFAREIFVALALGLTMAFAVAFIGHFRGGMEIAVIVALSMIAVVMLGSLLGLSLPFVLHKLGLDPATASAPLVATIADAAGILVYFGIATAILGL</sequence>
<evidence type="ECO:0000256" key="5">
    <source>
        <dbReference type="ARBA" id="ARBA00022842"/>
    </source>
</evidence>
<comment type="subcellular location">
    <subcellularLocation>
        <location evidence="9">Cell membrane</location>
        <topology evidence="9">Multi-pass membrane protein</topology>
    </subcellularLocation>
    <subcellularLocation>
        <location evidence="1">Membrane</location>
        <topology evidence="1">Multi-pass membrane protein</topology>
    </subcellularLocation>
</comment>
<feature type="transmembrane region" description="Helical" evidence="9">
    <location>
        <begin position="384"/>
        <end position="410"/>
    </location>
</feature>
<accession>A0A5J6LFD5</accession>
<feature type="transmembrane region" description="Helical" evidence="9">
    <location>
        <begin position="358"/>
        <end position="378"/>
    </location>
</feature>
<keyword evidence="9" id="KW-0479">Metal-binding</keyword>
<feature type="transmembrane region" description="Helical" evidence="9">
    <location>
        <begin position="316"/>
        <end position="337"/>
    </location>
</feature>
<evidence type="ECO:0000256" key="2">
    <source>
        <dbReference type="ARBA" id="ARBA00009749"/>
    </source>
</evidence>
<dbReference type="Proteomes" id="UP000325606">
    <property type="component" value="Chromosome"/>
</dbReference>
<proteinExistence type="inferred from homology"/>
<dbReference type="KEGG" id="nik:F5I99_11890"/>
<dbReference type="InterPro" id="IPR006668">
    <property type="entry name" value="Mg_transptr_MgtE_intracell_dom"/>
</dbReference>
<feature type="domain" description="CBS" evidence="10">
    <location>
        <begin position="200"/>
        <end position="256"/>
    </location>
</feature>
<evidence type="ECO:0000256" key="9">
    <source>
        <dbReference type="RuleBase" id="RU362011"/>
    </source>
</evidence>
<dbReference type="InterPro" id="IPR006669">
    <property type="entry name" value="MgtE_transporter"/>
</dbReference>
<dbReference type="AlphaFoldDB" id="A0A5J6LFD5"/>
<gene>
    <name evidence="11" type="primary">mgtE</name>
    <name evidence="11" type="ORF">F5I99_11890</name>
</gene>
<dbReference type="Gene3D" id="1.10.357.20">
    <property type="entry name" value="SLC41 divalent cation transporters, integral membrane domain"/>
    <property type="match status" value="1"/>
</dbReference>
<dbReference type="Pfam" id="PF01769">
    <property type="entry name" value="MgtE"/>
    <property type="match status" value="1"/>
</dbReference>
<keyword evidence="8" id="KW-0129">CBS domain</keyword>
<evidence type="ECO:0000256" key="1">
    <source>
        <dbReference type="ARBA" id="ARBA00004141"/>
    </source>
</evidence>
<evidence type="ECO:0000313" key="11">
    <source>
        <dbReference type="EMBL" id="QEW07148.1"/>
    </source>
</evidence>
<dbReference type="SMART" id="SM00116">
    <property type="entry name" value="CBS"/>
    <property type="match status" value="2"/>
</dbReference>
<evidence type="ECO:0000259" key="10">
    <source>
        <dbReference type="PROSITE" id="PS51371"/>
    </source>
</evidence>
<dbReference type="InterPro" id="IPR000644">
    <property type="entry name" value="CBS_dom"/>
</dbReference>
<dbReference type="CDD" id="cd04606">
    <property type="entry name" value="CBS_pair_Mg_transporter"/>
    <property type="match status" value="1"/>
</dbReference>
<dbReference type="PANTHER" id="PTHR43773">
    <property type="entry name" value="MAGNESIUM TRANSPORTER MGTE"/>
    <property type="match status" value="1"/>
</dbReference>
<dbReference type="InterPro" id="IPR046342">
    <property type="entry name" value="CBS_dom_sf"/>
</dbReference>
<dbReference type="SMART" id="SM00924">
    <property type="entry name" value="MgtE_N"/>
    <property type="match status" value="1"/>
</dbReference>
<evidence type="ECO:0000313" key="12">
    <source>
        <dbReference type="Proteomes" id="UP000325606"/>
    </source>
</evidence>
<feature type="domain" description="CBS" evidence="10">
    <location>
        <begin position="136"/>
        <end position="199"/>
    </location>
</feature>
<comment type="subunit">
    <text evidence="9">Homodimer.</text>
</comment>
<keyword evidence="5 9" id="KW-0460">Magnesium</keyword>
<reference evidence="11 12" key="1">
    <citation type="submission" date="2019-09" db="EMBL/GenBank/DDBJ databases">
        <title>Nitrincola iocasae sp. nov., a bacterium isolated from the sediment collected at a cold seep field in South China Sea.</title>
        <authorList>
            <person name="Zhang H."/>
            <person name="Wang H."/>
            <person name="Li C."/>
        </authorList>
    </citation>
    <scope>NUCLEOTIDE SEQUENCE [LARGE SCALE GENOMIC DNA]</scope>
    <source>
        <strain evidence="11 12">KXZD1103</strain>
    </source>
</reference>
<evidence type="ECO:0000256" key="7">
    <source>
        <dbReference type="ARBA" id="ARBA00023136"/>
    </source>
</evidence>
<evidence type="ECO:0000256" key="6">
    <source>
        <dbReference type="ARBA" id="ARBA00022989"/>
    </source>
</evidence>
<keyword evidence="4 9" id="KW-0812">Transmembrane</keyword>
<dbReference type="SUPFAM" id="SSF161093">
    <property type="entry name" value="MgtE membrane domain-like"/>
    <property type="match status" value="1"/>
</dbReference>
<dbReference type="GO" id="GO:0005886">
    <property type="term" value="C:plasma membrane"/>
    <property type="evidence" value="ECO:0007669"/>
    <property type="project" value="UniProtKB-SubCell"/>
</dbReference>
<name>A0A5J6LFD5_9GAMM</name>
<dbReference type="Pfam" id="PF00571">
    <property type="entry name" value="CBS"/>
    <property type="match status" value="2"/>
</dbReference>
<dbReference type="PANTHER" id="PTHR43773:SF1">
    <property type="entry name" value="MAGNESIUM TRANSPORTER MGTE"/>
    <property type="match status" value="1"/>
</dbReference>
<dbReference type="SUPFAM" id="SSF54631">
    <property type="entry name" value="CBS-domain pair"/>
    <property type="match status" value="1"/>
</dbReference>
<evidence type="ECO:0000256" key="8">
    <source>
        <dbReference type="PROSITE-ProRule" id="PRU00703"/>
    </source>
</evidence>
<dbReference type="PROSITE" id="PS51371">
    <property type="entry name" value="CBS"/>
    <property type="match status" value="2"/>
</dbReference>
<comment type="similarity">
    <text evidence="2 9">Belongs to the SLC41A transporter family.</text>
</comment>
<keyword evidence="6 9" id="KW-1133">Transmembrane helix</keyword>
<dbReference type="InterPro" id="IPR006667">
    <property type="entry name" value="SLC41_membr_dom"/>
</dbReference>